<keyword evidence="1" id="KW-0472">Membrane</keyword>
<accession>A0A433VLV7</accession>
<sequence length="74" mass="8477">MWVYDFNSQFHTGYDTKIVETLHVTSLQFDCLIMVILMNDYFLVAGSIEEWATVFTYLGLTVFVIGAIFIAGKK</sequence>
<name>A0A433VLV7_9CYAN</name>
<keyword evidence="1" id="KW-0812">Transmembrane</keyword>
<organism evidence="2 3">
    <name type="scientific">Dulcicalothrix desertica PCC 7102</name>
    <dbReference type="NCBI Taxonomy" id="232991"/>
    <lineage>
        <taxon>Bacteria</taxon>
        <taxon>Bacillati</taxon>
        <taxon>Cyanobacteriota</taxon>
        <taxon>Cyanophyceae</taxon>
        <taxon>Nostocales</taxon>
        <taxon>Calotrichaceae</taxon>
        <taxon>Dulcicalothrix</taxon>
    </lineage>
</organism>
<evidence type="ECO:0000313" key="2">
    <source>
        <dbReference type="EMBL" id="RUT07079.1"/>
    </source>
</evidence>
<dbReference type="Proteomes" id="UP000271624">
    <property type="component" value="Unassembled WGS sequence"/>
</dbReference>
<evidence type="ECO:0000313" key="3">
    <source>
        <dbReference type="Proteomes" id="UP000271624"/>
    </source>
</evidence>
<keyword evidence="3" id="KW-1185">Reference proteome</keyword>
<comment type="caution">
    <text evidence="2">The sequence shown here is derived from an EMBL/GenBank/DDBJ whole genome shotgun (WGS) entry which is preliminary data.</text>
</comment>
<proteinExistence type="predicted"/>
<dbReference type="AlphaFoldDB" id="A0A433VLV7"/>
<reference evidence="2" key="2">
    <citation type="journal article" date="2019" name="Genome Biol. Evol.">
        <title>Day and night: Metabolic profiles and evolutionary relationships of six axenic non-marine cyanobacteria.</title>
        <authorList>
            <person name="Will S.E."/>
            <person name="Henke P."/>
            <person name="Boedeker C."/>
            <person name="Huang S."/>
            <person name="Brinkmann H."/>
            <person name="Rohde M."/>
            <person name="Jarek M."/>
            <person name="Friedl T."/>
            <person name="Seufert S."/>
            <person name="Schumacher M."/>
            <person name="Overmann J."/>
            <person name="Neumann-Schaal M."/>
            <person name="Petersen J."/>
        </authorList>
    </citation>
    <scope>NUCLEOTIDE SEQUENCE [LARGE SCALE GENOMIC DNA]</scope>
    <source>
        <strain evidence="2">PCC 7102</strain>
    </source>
</reference>
<gene>
    <name evidence="2" type="ORF">DSM106972_023400</name>
</gene>
<keyword evidence="1" id="KW-1133">Transmembrane helix</keyword>
<feature type="transmembrane region" description="Helical" evidence="1">
    <location>
        <begin position="54"/>
        <end position="72"/>
    </location>
</feature>
<reference evidence="2" key="1">
    <citation type="submission" date="2018-12" db="EMBL/GenBank/DDBJ databases">
        <authorList>
            <person name="Will S."/>
            <person name="Neumann-Schaal M."/>
            <person name="Henke P."/>
        </authorList>
    </citation>
    <scope>NUCLEOTIDE SEQUENCE</scope>
    <source>
        <strain evidence="2">PCC 7102</strain>
    </source>
</reference>
<protein>
    <submittedName>
        <fullName evidence="2">Uncharacterized protein</fullName>
    </submittedName>
</protein>
<evidence type="ECO:0000256" key="1">
    <source>
        <dbReference type="SAM" id="Phobius"/>
    </source>
</evidence>
<dbReference type="EMBL" id="RSCL01000005">
    <property type="protein sequence ID" value="RUT07079.1"/>
    <property type="molecule type" value="Genomic_DNA"/>
</dbReference>